<gene>
    <name evidence="1" type="ORF">ECANGB1_1291</name>
</gene>
<reference evidence="1 2" key="1">
    <citation type="journal article" date="2017" name="Environ. Microbiol.">
        <title>Decay of the glycolytic pathway and adaptation to intranuclear parasitism within Enterocytozoonidae microsporidia.</title>
        <authorList>
            <person name="Wiredu Boakye D."/>
            <person name="Jaroenlak P."/>
            <person name="Prachumwat A."/>
            <person name="Williams T.A."/>
            <person name="Bateman K.S."/>
            <person name="Itsathitphaisarn O."/>
            <person name="Sritunyalucksana K."/>
            <person name="Paszkiewicz K.H."/>
            <person name="Moore K.A."/>
            <person name="Stentiford G.D."/>
            <person name="Williams B.A."/>
        </authorList>
    </citation>
    <scope>NUCLEOTIDE SEQUENCE [LARGE SCALE GENOMIC DNA]</scope>
    <source>
        <strain evidence="1 2">GB1</strain>
    </source>
</reference>
<protein>
    <submittedName>
        <fullName evidence="1">Uncharacterized protein</fullName>
    </submittedName>
</protein>
<evidence type="ECO:0000313" key="2">
    <source>
        <dbReference type="Proteomes" id="UP000192639"/>
    </source>
</evidence>
<accession>A0A1Y1S422</accession>
<name>A0A1Y1S422_9MICR</name>
<evidence type="ECO:0000313" key="1">
    <source>
        <dbReference type="EMBL" id="ORD93098.1"/>
    </source>
</evidence>
<comment type="caution">
    <text evidence="1">The sequence shown here is derived from an EMBL/GenBank/DDBJ whole genome shotgun (WGS) entry which is preliminary data.</text>
</comment>
<organism evidence="1 2">
    <name type="scientific">Enterospora canceri</name>
    <dbReference type="NCBI Taxonomy" id="1081671"/>
    <lineage>
        <taxon>Eukaryota</taxon>
        <taxon>Fungi</taxon>
        <taxon>Fungi incertae sedis</taxon>
        <taxon>Microsporidia</taxon>
        <taxon>Enterocytozoonidae</taxon>
        <taxon>Enterospora</taxon>
    </lineage>
</organism>
<dbReference type="VEuPathDB" id="MicrosporidiaDB:ECANGB1_1291"/>
<proteinExistence type="predicted"/>
<dbReference type="Proteomes" id="UP000192639">
    <property type="component" value="Unassembled WGS sequence"/>
</dbReference>
<sequence length="91" mass="10616">MSGMKKKMNKRKLKKDTVTNRMVEVDEERGDLIDKEKVLRNKDETVSINRKQRTESIEMLVSEWGGYVIETVEVPITEEEQDEASEGNRND</sequence>
<dbReference type="EMBL" id="LWDP01000218">
    <property type="protein sequence ID" value="ORD93098.1"/>
    <property type="molecule type" value="Genomic_DNA"/>
</dbReference>
<dbReference type="AlphaFoldDB" id="A0A1Y1S422"/>
<keyword evidence="2" id="KW-1185">Reference proteome</keyword>